<gene>
    <name evidence="3" type="primary">LOC18587396</name>
</gene>
<reference evidence="3" key="2">
    <citation type="submission" date="2025-08" db="UniProtKB">
        <authorList>
            <consortium name="RefSeq"/>
        </authorList>
    </citation>
    <scope>IDENTIFICATION</scope>
</reference>
<accession>A0AB32UMU2</accession>
<protein>
    <submittedName>
        <fullName evidence="3">DDT domain-containing protein DDB_G0282237 isoform X1</fullName>
    </submittedName>
</protein>
<reference evidence="2" key="1">
    <citation type="journal article" date="1997" name="Nucleic Acids Res.">
        <title>tRNAscan-SE: a program for improved detection of transfer RNA genes in genomic sequence.</title>
        <authorList>
            <person name="Lowe T.M."/>
            <person name="Eddy S.R."/>
        </authorList>
    </citation>
    <scope>NUCLEOTIDE SEQUENCE [LARGE SCALE GENOMIC DNA]</scope>
    <source>
        <strain evidence="2">r\B97-61/B2</strain>
    </source>
</reference>
<feature type="region of interest" description="Disordered" evidence="1">
    <location>
        <begin position="1"/>
        <end position="138"/>
    </location>
</feature>
<feature type="compositionally biased region" description="Basic and acidic residues" evidence="1">
    <location>
        <begin position="173"/>
        <end position="183"/>
    </location>
</feature>
<feature type="compositionally biased region" description="Basic residues" evidence="1">
    <location>
        <begin position="87"/>
        <end position="104"/>
    </location>
</feature>
<dbReference type="AlphaFoldDB" id="A0AB32UMU2"/>
<evidence type="ECO:0000313" key="3">
    <source>
        <dbReference type="RefSeq" id="XP_007011210.2"/>
    </source>
</evidence>
<proteinExistence type="predicted"/>
<feature type="compositionally biased region" description="Basic and acidic residues" evidence="1">
    <location>
        <begin position="11"/>
        <end position="21"/>
    </location>
</feature>
<name>A0AB32UMU2_THECC</name>
<evidence type="ECO:0000256" key="1">
    <source>
        <dbReference type="SAM" id="MobiDB-lite"/>
    </source>
</evidence>
<dbReference type="RefSeq" id="XP_007011210.2">
    <property type="nucleotide sequence ID" value="XM_007011148.2"/>
</dbReference>
<feature type="compositionally biased region" description="Polar residues" evidence="1">
    <location>
        <begin position="1"/>
        <end position="10"/>
    </location>
</feature>
<dbReference type="Proteomes" id="UP000694886">
    <property type="component" value="Chromosome 10"/>
</dbReference>
<dbReference type="PANTHER" id="PTHR35740">
    <property type="entry name" value="OS12G0111700 PROTEIN"/>
    <property type="match status" value="1"/>
</dbReference>
<dbReference type="Gramene" id="Tc10v2_t013460.2">
    <property type="protein sequence ID" value="Tc10v2_p013460.2"/>
    <property type="gene ID" value="Tc10v2_g013460"/>
</dbReference>
<evidence type="ECO:0000313" key="2">
    <source>
        <dbReference type="Proteomes" id="UP000694886"/>
    </source>
</evidence>
<organism evidence="2 3">
    <name type="scientific">Theobroma cacao</name>
    <name type="common">Cacao</name>
    <name type="synonym">Cocoa</name>
    <dbReference type="NCBI Taxonomy" id="3641"/>
    <lineage>
        <taxon>Eukaryota</taxon>
        <taxon>Viridiplantae</taxon>
        <taxon>Streptophyta</taxon>
        <taxon>Embryophyta</taxon>
        <taxon>Tracheophyta</taxon>
        <taxon>Spermatophyta</taxon>
        <taxon>Magnoliopsida</taxon>
        <taxon>eudicotyledons</taxon>
        <taxon>Gunneridae</taxon>
        <taxon>Pentapetalae</taxon>
        <taxon>rosids</taxon>
        <taxon>malvids</taxon>
        <taxon>Malvales</taxon>
        <taxon>Malvaceae</taxon>
        <taxon>Byttnerioideae</taxon>
        <taxon>Theobroma</taxon>
    </lineage>
</organism>
<dbReference type="PANTHER" id="PTHR35740:SF1">
    <property type="entry name" value="OS12G0111700 PROTEIN"/>
    <property type="match status" value="1"/>
</dbReference>
<feature type="region of interest" description="Disordered" evidence="1">
    <location>
        <begin position="173"/>
        <end position="209"/>
    </location>
</feature>
<feature type="compositionally biased region" description="Low complexity" evidence="1">
    <location>
        <begin position="27"/>
        <end position="51"/>
    </location>
</feature>
<sequence length="245" mass="27240">MEETKPSTTKPRSEASKRRPFTEVTNLIPSSLASSQSSSSSLIKPPTKSSLALDLKSPLNKPNSDINSNSKFTAVESTTNDNDSNKKGKKKKKEKEKGKKKKKEKEKGKSQSNKAKLSPMLSPLQKTPSVSGTADSVGFEPCTVYSRRHTADKRKSKGKEIAEPFSWSLEMRMPDLSEKKDGDGDIGLSKSCPLPRKRKQQIEKAKVNASKNDLPQDFIDRQRAYFAEVDAFELEEEVASDEELE</sequence>
<feature type="compositionally biased region" description="Polar residues" evidence="1">
    <location>
        <begin position="124"/>
        <end position="134"/>
    </location>
</feature>
<feature type="compositionally biased region" description="Polar residues" evidence="1">
    <location>
        <begin position="60"/>
        <end position="82"/>
    </location>
</feature>
<dbReference type="KEGG" id="tcc:18587396"/>
<dbReference type="GeneID" id="18587396"/>